<dbReference type="EMBL" id="BDCO01000003">
    <property type="protein sequence ID" value="GAT35012.1"/>
    <property type="molecule type" value="Genomic_DNA"/>
</dbReference>
<sequence>MVQQAPVVIEYKGLKLEETLRLDLLVEGCLLIELKSVQDILPVHKAQLFSYMKLLNVPLGLLINFHEPKLTSGIHRMMLPGSSGK</sequence>
<organism evidence="1 2">
    <name type="scientific">Terrimicrobium sacchariphilum</name>
    <dbReference type="NCBI Taxonomy" id="690879"/>
    <lineage>
        <taxon>Bacteria</taxon>
        <taxon>Pseudomonadati</taxon>
        <taxon>Verrucomicrobiota</taxon>
        <taxon>Terrimicrobiia</taxon>
        <taxon>Terrimicrobiales</taxon>
        <taxon>Terrimicrobiaceae</taxon>
        <taxon>Terrimicrobium</taxon>
    </lineage>
</organism>
<gene>
    <name evidence="1" type="ORF">TSACC_372</name>
</gene>
<evidence type="ECO:0000313" key="1">
    <source>
        <dbReference type="EMBL" id="GAT35012.1"/>
    </source>
</evidence>
<accession>A0A146GCY5</accession>
<dbReference type="InParanoid" id="A0A146GCY5"/>
<keyword evidence="2" id="KW-1185">Reference proteome</keyword>
<dbReference type="STRING" id="690879.TSACC_372"/>
<comment type="caution">
    <text evidence="1">The sequence shown here is derived from an EMBL/GenBank/DDBJ whole genome shotgun (WGS) entry which is preliminary data.</text>
</comment>
<dbReference type="NCBIfam" id="TIGR04256">
    <property type="entry name" value="GxxExxY"/>
    <property type="match status" value="1"/>
</dbReference>
<dbReference type="InterPro" id="IPR026350">
    <property type="entry name" value="GxxExxY"/>
</dbReference>
<dbReference type="Pfam" id="PF13366">
    <property type="entry name" value="PDDEXK_3"/>
    <property type="match status" value="1"/>
</dbReference>
<reference evidence="2" key="1">
    <citation type="journal article" date="2017" name="Genome Announc.">
        <title>Draft Genome Sequence of Terrimicrobium sacchariphilum NM-5T, a Facultative Anaerobic Soil Bacterium of the Class Spartobacteria.</title>
        <authorList>
            <person name="Qiu Y.L."/>
            <person name="Tourlousse D.M."/>
            <person name="Matsuura N."/>
            <person name="Ohashi A."/>
            <person name="Sekiguchi Y."/>
        </authorList>
    </citation>
    <scope>NUCLEOTIDE SEQUENCE [LARGE SCALE GENOMIC DNA]</scope>
    <source>
        <strain evidence="2">NM-5</strain>
    </source>
</reference>
<protein>
    <submittedName>
        <fullName evidence="1">GxxExxY protein</fullName>
    </submittedName>
</protein>
<proteinExistence type="predicted"/>
<dbReference type="AlphaFoldDB" id="A0A146GCY5"/>
<dbReference type="Proteomes" id="UP000076023">
    <property type="component" value="Unassembled WGS sequence"/>
</dbReference>
<evidence type="ECO:0000313" key="2">
    <source>
        <dbReference type="Proteomes" id="UP000076023"/>
    </source>
</evidence>
<name>A0A146GCY5_TERSA</name>